<organism evidence="1 2">
    <name type="scientific">Tunisvirus fontaine2</name>
    <dbReference type="NCBI Taxonomy" id="1421067"/>
    <lineage>
        <taxon>Viruses</taxon>
        <taxon>Varidnaviria</taxon>
        <taxon>Bamfordvirae</taxon>
        <taxon>Nucleocytoviricota</taxon>
        <taxon>Megaviricetes</taxon>
        <taxon>Pimascovirales</taxon>
        <taxon>Pimascovirales incertae sedis</taxon>
        <taxon>Marseilleviridae</taxon>
        <taxon>Losannavirus</taxon>
        <taxon>Losannavirus tunisense</taxon>
    </lineage>
</organism>
<evidence type="ECO:0000313" key="1">
    <source>
        <dbReference type="EMBL" id="AHC55178.1"/>
    </source>
</evidence>
<dbReference type="EMBL" id="KF483846">
    <property type="protein sequence ID" value="AHC55178.1"/>
    <property type="molecule type" value="Genomic_DNA"/>
</dbReference>
<sequence>MGTSLFNPKEFGLVCAACGYHTTNDQEFREHCLNEHREKNKDCAMMECRACDFKTNSSLCFYSHLEKKMHAVNSYYASHVEYFLGDEEMAYDTTFKKFGFRSAGKASFTYRVKKRLEKDSEQQTPELLPENTRM</sequence>
<dbReference type="Proteomes" id="UP000232615">
    <property type="component" value="Segment"/>
</dbReference>
<proteinExistence type="predicted"/>
<gene>
    <name evidence="1" type="ORF">TNS_ORF460</name>
</gene>
<evidence type="ECO:0000313" key="2">
    <source>
        <dbReference type="Proteomes" id="UP000232615"/>
    </source>
</evidence>
<accession>V9SE39</accession>
<keyword evidence="2" id="KW-1185">Reference proteome</keyword>
<reference evidence="1 2" key="1">
    <citation type="journal article" date="2014" name="Arch. Virol.">
        <title>Complete genome sequence of Tunisvirus, a new member of the proposed family Marseilleviridae.</title>
        <authorList>
            <person name="Aherfi S."/>
            <person name="Boughalmi M."/>
            <person name="Pagnier I."/>
            <person name="Fournous G."/>
            <person name="La Scola B."/>
            <person name="Raoult D."/>
            <person name="Colson P."/>
        </authorList>
    </citation>
    <scope>NUCLEOTIDE SEQUENCE [LARGE SCALE GENOMIC DNA]</scope>
    <source>
        <strain evidence="1 2">U484</strain>
    </source>
</reference>
<protein>
    <submittedName>
        <fullName evidence="1">Uncharacterized protein</fullName>
    </submittedName>
</protein>
<name>V9SE39_9VIRU</name>